<keyword evidence="2" id="KW-1133">Transmembrane helix</keyword>
<keyword evidence="2" id="KW-0472">Membrane</keyword>
<evidence type="ECO:0000256" key="2">
    <source>
        <dbReference type="SAM" id="Phobius"/>
    </source>
</evidence>
<dbReference type="Gramene" id="OIT29914">
    <property type="protein sequence ID" value="OIT29914"/>
    <property type="gene ID" value="A4A49_25393"/>
</dbReference>
<organism evidence="3 4">
    <name type="scientific">Nicotiana attenuata</name>
    <name type="common">Coyote tobacco</name>
    <dbReference type="NCBI Taxonomy" id="49451"/>
    <lineage>
        <taxon>Eukaryota</taxon>
        <taxon>Viridiplantae</taxon>
        <taxon>Streptophyta</taxon>
        <taxon>Embryophyta</taxon>
        <taxon>Tracheophyta</taxon>
        <taxon>Spermatophyta</taxon>
        <taxon>Magnoliopsida</taxon>
        <taxon>eudicotyledons</taxon>
        <taxon>Gunneridae</taxon>
        <taxon>Pentapetalae</taxon>
        <taxon>asterids</taxon>
        <taxon>lamiids</taxon>
        <taxon>Solanales</taxon>
        <taxon>Solanaceae</taxon>
        <taxon>Nicotianoideae</taxon>
        <taxon>Nicotianeae</taxon>
        <taxon>Nicotiana</taxon>
    </lineage>
</organism>
<accession>A0A314KME8</accession>
<dbReference type="EMBL" id="MJEQ01001650">
    <property type="protein sequence ID" value="OIT29914.1"/>
    <property type="molecule type" value="Genomic_DNA"/>
</dbReference>
<dbReference type="PANTHER" id="PTHR36369">
    <property type="entry name" value="TRANSMEMBRANE PROTEIN"/>
    <property type="match status" value="1"/>
</dbReference>
<feature type="region of interest" description="Disordered" evidence="1">
    <location>
        <begin position="60"/>
        <end position="96"/>
    </location>
</feature>
<sequence length="233" mass="26160">MSALESPLEALAFNYLSFGLFTVVNNIWTWLAVITAAFSYWRIKTSSALLKPALVRGDFSDDASPSPPQTAFVPPSENVETVAADEPASTSRGPSITAPTTISPCAVFHRVDSTKGRFTAYYKKDDVLGPCDDDVDRRDSTDKEDKGEFRISSQWLQSSIFSNNGAVEMEDLMCNDWYQSWEKVTRTKKGEMGWYSFQDLHVIDGNVVRLWEGCRRRREAEATAFQGGVVRTW</sequence>
<keyword evidence="4" id="KW-1185">Reference proteome</keyword>
<dbReference type="OrthoDB" id="1921606at2759"/>
<gene>
    <name evidence="3" type="ORF">A4A49_25393</name>
</gene>
<dbReference type="Proteomes" id="UP000187609">
    <property type="component" value="Unassembled WGS sequence"/>
</dbReference>
<reference evidence="3" key="1">
    <citation type="submission" date="2016-11" db="EMBL/GenBank/DDBJ databases">
        <title>The genome of Nicotiana attenuata.</title>
        <authorList>
            <person name="Xu S."/>
            <person name="Brockmoeller T."/>
            <person name="Gaquerel E."/>
            <person name="Navarro A."/>
            <person name="Kuhl H."/>
            <person name="Gase K."/>
            <person name="Ling Z."/>
            <person name="Zhou W."/>
            <person name="Kreitzer C."/>
            <person name="Stanke M."/>
            <person name="Tang H."/>
            <person name="Lyons E."/>
            <person name="Pandey P."/>
            <person name="Pandey S.P."/>
            <person name="Timmermann B."/>
            <person name="Baldwin I.T."/>
        </authorList>
    </citation>
    <scope>NUCLEOTIDE SEQUENCE [LARGE SCALE GENOMIC DNA]</scope>
    <source>
        <strain evidence="3">UT</strain>
    </source>
</reference>
<comment type="caution">
    <text evidence="3">The sequence shown here is derived from an EMBL/GenBank/DDBJ whole genome shotgun (WGS) entry which is preliminary data.</text>
</comment>
<dbReference type="KEGG" id="nau:109210714"/>
<dbReference type="PANTHER" id="PTHR36369:SF1">
    <property type="entry name" value="TRANSMEMBRANE PROTEIN"/>
    <property type="match status" value="1"/>
</dbReference>
<keyword evidence="2" id="KW-0812">Transmembrane</keyword>
<feature type="transmembrane region" description="Helical" evidence="2">
    <location>
        <begin position="12"/>
        <end position="41"/>
    </location>
</feature>
<proteinExistence type="predicted"/>
<dbReference type="AlphaFoldDB" id="A0A314KME8"/>
<name>A0A314KME8_NICAT</name>
<protein>
    <submittedName>
        <fullName evidence="3">Uncharacterized protein</fullName>
    </submittedName>
</protein>
<evidence type="ECO:0000313" key="4">
    <source>
        <dbReference type="Proteomes" id="UP000187609"/>
    </source>
</evidence>
<evidence type="ECO:0000313" key="3">
    <source>
        <dbReference type="EMBL" id="OIT29914.1"/>
    </source>
</evidence>
<evidence type="ECO:0000256" key="1">
    <source>
        <dbReference type="SAM" id="MobiDB-lite"/>
    </source>
</evidence>